<gene>
    <name evidence="1" type="ORF">LCGC14_2317740</name>
</gene>
<feature type="non-terminal residue" evidence="1">
    <location>
        <position position="43"/>
    </location>
</feature>
<sequence length="43" mass="4518">MVLDFGQTLFKGNVFQETPDDGAATISKQFAIGDTAPTLTTIG</sequence>
<organism evidence="1">
    <name type="scientific">marine sediment metagenome</name>
    <dbReference type="NCBI Taxonomy" id="412755"/>
    <lineage>
        <taxon>unclassified sequences</taxon>
        <taxon>metagenomes</taxon>
        <taxon>ecological metagenomes</taxon>
    </lineage>
</organism>
<protein>
    <submittedName>
        <fullName evidence="1">Uncharacterized protein</fullName>
    </submittedName>
</protein>
<dbReference type="AlphaFoldDB" id="A0A0F9FDI5"/>
<dbReference type="EMBL" id="LAZR01033039">
    <property type="protein sequence ID" value="KKL49212.1"/>
    <property type="molecule type" value="Genomic_DNA"/>
</dbReference>
<evidence type="ECO:0000313" key="1">
    <source>
        <dbReference type="EMBL" id="KKL49212.1"/>
    </source>
</evidence>
<comment type="caution">
    <text evidence="1">The sequence shown here is derived from an EMBL/GenBank/DDBJ whole genome shotgun (WGS) entry which is preliminary data.</text>
</comment>
<reference evidence="1" key="1">
    <citation type="journal article" date="2015" name="Nature">
        <title>Complex archaea that bridge the gap between prokaryotes and eukaryotes.</title>
        <authorList>
            <person name="Spang A."/>
            <person name="Saw J.H."/>
            <person name="Jorgensen S.L."/>
            <person name="Zaremba-Niedzwiedzka K."/>
            <person name="Martijn J."/>
            <person name="Lind A.E."/>
            <person name="van Eijk R."/>
            <person name="Schleper C."/>
            <person name="Guy L."/>
            <person name="Ettema T.J."/>
        </authorList>
    </citation>
    <scope>NUCLEOTIDE SEQUENCE</scope>
</reference>
<name>A0A0F9FDI5_9ZZZZ</name>
<proteinExistence type="predicted"/>
<accession>A0A0F9FDI5</accession>